<reference evidence="1" key="2">
    <citation type="journal article" date="2022" name="New Phytol.">
        <title>Evolutionary transition to the ectomycorrhizal habit in the genomes of a hyperdiverse lineage of mushroom-forming fungi.</title>
        <authorList>
            <person name="Looney B."/>
            <person name="Miyauchi S."/>
            <person name="Morin E."/>
            <person name="Drula E."/>
            <person name="Courty P.E."/>
            <person name="Kohler A."/>
            <person name="Kuo A."/>
            <person name="LaButti K."/>
            <person name="Pangilinan J."/>
            <person name="Lipzen A."/>
            <person name="Riley R."/>
            <person name="Andreopoulos W."/>
            <person name="He G."/>
            <person name="Johnson J."/>
            <person name="Nolan M."/>
            <person name="Tritt A."/>
            <person name="Barry K.W."/>
            <person name="Grigoriev I.V."/>
            <person name="Nagy L.G."/>
            <person name="Hibbett D."/>
            <person name="Henrissat B."/>
            <person name="Matheny P.B."/>
            <person name="Labbe J."/>
            <person name="Martin F.M."/>
        </authorList>
    </citation>
    <scope>NUCLEOTIDE SEQUENCE</scope>
    <source>
        <strain evidence="1">HHB10654</strain>
    </source>
</reference>
<comment type="caution">
    <text evidence="1">The sequence shown here is derived from an EMBL/GenBank/DDBJ whole genome shotgun (WGS) entry which is preliminary data.</text>
</comment>
<evidence type="ECO:0000313" key="2">
    <source>
        <dbReference type="Proteomes" id="UP000814140"/>
    </source>
</evidence>
<dbReference type="Proteomes" id="UP000814140">
    <property type="component" value="Unassembled WGS sequence"/>
</dbReference>
<feature type="non-terminal residue" evidence="1">
    <location>
        <position position="1"/>
    </location>
</feature>
<protein>
    <submittedName>
        <fullName evidence="1">Uncharacterized protein</fullName>
    </submittedName>
</protein>
<dbReference type="EMBL" id="MU277274">
    <property type="protein sequence ID" value="KAI0055986.1"/>
    <property type="molecule type" value="Genomic_DNA"/>
</dbReference>
<name>A0ACB8SJV1_9AGAM</name>
<proteinExistence type="predicted"/>
<organism evidence="1 2">
    <name type="scientific">Artomyces pyxidatus</name>
    <dbReference type="NCBI Taxonomy" id="48021"/>
    <lineage>
        <taxon>Eukaryota</taxon>
        <taxon>Fungi</taxon>
        <taxon>Dikarya</taxon>
        <taxon>Basidiomycota</taxon>
        <taxon>Agaricomycotina</taxon>
        <taxon>Agaricomycetes</taxon>
        <taxon>Russulales</taxon>
        <taxon>Auriscalpiaceae</taxon>
        <taxon>Artomyces</taxon>
    </lineage>
</organism>
<keyword evidence="2" id="KW-1185">Reference proteome</keyword>
<accession>A0ACB8SJV1</accession>
<evidence type="ECO:0000313" key="1">
    <source>
        <dbReference type="EMBL" id="KAI0055986.1"/>
    </source>
</evidence>
<sequence length="97" mass="11206">NTPEGWKHASFMSIFSIQAPYKPPKNIVAQFIWRWRMRFECICALTVLEPWEKALYPTIVGVVLTALATWAYYSLPQHLTSVYERTMFHLLGAEGGE</sequence>
<feature type="non-terminal residue" evidence="1">
    <location>
        <position position="97"/>
    </location>
</feature>
<gene>
    <name evidence="1" type="ORF">BV25DRAFT_1772471</name>
</gene>
<reference evidence="1" key="1">
    <citation type="submission" date="2021-03" db="EMBL/GenBank/DDBJ databases">
        <authorList>
            <consortium name="DOE Joint Genome Institute"/>
            <person name="Ahrendt S."/>
            <person name="Looney B.P."/>
            <person name="Miyauchi S."/>
            <person name="Morin E."/>
            <person name="Drula E."/>
            <person name="Courty P.E."/>
            <person name="Chicoki N."/>
            <person name="Fauchery L."/>
            <person name="Kohler A."/>
            <person name="Kuo A."/>
            <person name="Labutti K."/>
            <person name="Pangilinan J."/>
            <person name="Lipzen A."/>
            <person name="Riley R."/>
            <person name="Andreopoulos W."/>
            <person name="He G."/>
            <person name="Johnson J."/>
            <person name="Barry K.W."/>
            <person name="Grigoriev I.V."/>
            <person name="Nagy L."/>
            <person name="Hibbett D."/>
            <person name="Henrissat B."/>
            <person name="Matheny P.B."/>
            <person name="Labbe J."/>
            <person name="Martin F."/>
        </authorList>
    </citation>
    <scope>NUCLEOTIDE SEQUENCE</scope>
    <source>
        <strain evidence="1">HHB10654</strain>
    </source>
</reference>